<dbReference type="InterPro" id="IPR024041">
    <property type="entry name" value="NH4_transpt_AmtB-like_dom"/>
</dbReference>
<dbReference type="AlphaFoldDB" id="A0AA40ELA4"/>
<feature type="compositionally biased region" description="Low complexity" evidence="8">
    <location>
        <begin position="575"/>
        <end position="588"/>
    </location>
</feature>
<dbReference type="PANTHER" id="PTHR43029">
    <property type="entry name" value="AMMONIUM TRANSPORTER MEP2"/>
    <property type="match status" value="1"/>
</dbReference>
<feature type="transmembrane region" description="Helical" evidence="9">
    <location>
        <begin position="206"/>
        <end position="224"/>
    </location>
</feature>
<dbReference type="Pfam" id="PF00909">
    <property type="entry name" value="Ammonium_transp"/>
    <property type="match status" value="3"/>
</dbReference>
<dbReference type="InterPro" id="IPR001905">
    <property type="entry name" value="Ammonium_transpt"/>
</dbReference>
<dbReference type="Proteomes" id="UP001172155">
    <property type="component" value="Unassembled WGS sequence"/>
</dbReference>
<evidence type="ECO:0000313" key="11">
    <source>
        <dbReference type="EMBL" id="KAK0741430.1"/>
    </source>
</evidence>
<evidence type="ECO:0000256" key="1">
    <source>
        <dbReference type="ARBA" id="ARBA00004141"/>
    </source>
</evidence>
<feature type="transmembrane region" description="Helical" evidence="9">
    <location>
        <begin position="138"/>
        <end position="159"/>
    </location>
</feature>
<evidence type="ECO:0000256" key="3">
    <source>
        <dbReference type="ARBA" id="ARBA00022448"/>
    </source>
</evidence>
<evidence type="ECO:0000256" key="6">
    <source>
        <dbReference type="ARBA" id="ARBA00023136"/>
    </source>
</evidence>
<feature type="transmembrane region" description="Helical" evidence="9">
    <location>
        <begin position="473"/>
        <end position="497"/>
    </location>
</feature>
<keyword evidence="3" id="KW-0813">Transport</keyword>
<feature type="domain" description="Ammonium transporter AmtB-like" evidence="10">
    <location>
        <begin position="370"/>
        <end position="502"/>
    </location>
</feature>
<organism evidence="11 12">
    <name type="scientific">Schizothecium vesticola</name>
    <dbReference type="NCBI Taxonomy" id="314040"/>
    <lineage>
        <taxon>Eukaryota</taxon>
        <taxon>Fungi</taxon>
        <taxon>Dikarya</taxon>
        <taxon>Ascomycota</taxon>
        <taxon>Pezizomycotina</taxon>
        <taxon>Sordariomycetes</taxon>
        <taxon>Sordariomycetidae</taxon>
        <taxon>Sordariales</taxon>
        <taxon>Schizotheciaceae</taxon>
        <taxon>Schizothecium</taxon>
    </lineage>
</organism>
<keyword evidence="12" id="KW-1185">Reference proteome</keyword>
<protein>
    <submittedName>
        <fullName evidence="11">Ammonium transporter AmtB-like domain-containing protein</fullName>
    </submittedName>
</protein>
<evidence type="ECO:0000256" key="2">
    <source>
        <dbReference type="ARBA" id="ARBA00005887"/>
    </source>
</evidence>
<keyword evidence="5 9" id="KW-1133">Transmembrane helix</keyword>
<keyword evidence="7" id="KW-0924">Ammonia transport</keyword>
<comment type="caution">
    <text evidence="11">The sequence shown here is derived from an EMBL/GenBank/DDBJ whole genome shotgun (WGS) entry which is preliminary data.</text>
</comment>
<dbReference type="GO" id="GO:0008519">
    <property type="term" value="F:ammonium channel activity"/>
    <property type="evidence" value="ECO:0007669"/>
    <property type="project" value="InterPro"/>
</dbReference>
<proteinExistence type="inferred from homology"/>
<keyword evidence="4 9" id="KW-0812">Transmembrane</keyword>
<accession>A0AA40ELA4</accession>
<evidence type="ECO:0000256" key="7">
    <source>
        <dbReference type="ARBA" id="ARBA00023177"/>
    </source>
</evidence>
<feature type="transmembrane region" description="Helical" evidence="9">
    <location>
        <begin position="396"/>
        <end position="416"/>
    </location>
</feature>
<reference evidence="11" key="1">
    <citation type="submission" date="2023-06" db="EMBL/GenBank/DDBJ databases">
        <title>Genome-scale phylogeny and comparative genomics of the fungal order Sordariales.</title>
        <authorList>
            <consortium name="Lawrence Berkeley National Laboratory"/>
            <person name="Hensen N."/>
            <person name="Bonometti L."/>
            <person name="Westerberg I."/>
            <person name="Brannstrom I.O."/>
            <person name="Guillou S."/>
            <person name="Cros-Aarteil S."/>
            <person name="Calhoun S."/>
            <person name="Haridas S."/>
            <person name="Kuo A."/>
            <person name="Mondo S."/>
            <person name="Pangilinan J."/>
            <person name="Riley R."/>
            <person name="LaButti K."/>
            <person name="Andreopoulos B."/>
            <person name="Lipzen A."/>
            <person name="Chen C."/>
            <person name="Yanf M."/>
            <person name="Daum C."/>
            <person name="Ng V."/>
            <person name="Clum A."/>
            <person name="Steindorff A."/>
            <person name="Ohm R."/>
            <person name="Martin F."/>
            <person name="Silar P."/>
            <person name="Natvig D."/>
            <person name="Lalanne C."/>
            <person name="Gautier V."/>
            <person name="Ament-velasquez S.L."/>
            <person name="Kruys A."/>
            <person name="Hutchinson M.I."/>
            <person name="Powell A.J."/>
            <person name="Barry K."/>
            <person name="Miller A.N."/>
            <person name="Grigoriev I.V."/>
            <person name="Debuchy R."/>
            <person name="Gladieux P."/>
            <person name="Thoren M.H."/>
            <person name="Johannesson H."/>
        </authorList>
    </citation>
    <scope>NUCLEOTIDE SEQUENCE</scope>
    <source>
        <strain evidence="11">SMH3187-1</strain>
    </source>
</reference>
<comment type="subcellular location">
    <subcellularLocation>
        <location evidence="1">Membrane</location>
        <topology evidence="1">Multi-pass membrane protein</topology>
    </subcellularLocation>
</comment>
<feature type="transmembrane region" description="Helical" evidence="9">
    <location>
        <begin position="39"/>
        <end position="63"/>
    </location>
</feature>
<evidence type="ECO:0000256" key="8">
    <source>
        <dbReference type="SAM" id="MobiDB-lite"/>
    </source>
</evidence>
<evidence type="ECO:0000256" key="5">
    <source>
        <dbReference type="ARBA" id="ARBA00022989"/>
    </source>
</evidence>
<dbReference type="GO" id="GO:0005886">
    <property type="term" value="C:plasma membrane"/>
    <property type="evidence" value="ECO:0007669"/>
    <property type="project" value="TreeGrafter"/>
</dbReference>
<feature type="transmembrane region" description="Helical" evidence="9">
    <location>
        <begin position="75"/>
        <end position="93"/>
    </location>
</feature>
<evidence type="ECO:0000259" key="10">
    <source>
        <dbReference type="Pfam" id="PF00909"/>
    </source>
</evidence>
<evidence type="ECO:0000256" key="9">
    <source>
        <dbReference type="SAM" id="Phobius"/>
    </source>
</evidence>
<sequence>MGELVTVRIQAPPPSATVTAVPYETILAHPEQYFQAADIVWVMAASAMVFLMVPALSLIYAGLSNRSFAMTMFRLPLMTAAVVGLEWVLWGYSLTFTDGHLASKWYGGETRANVLVDAVARPIAVGNGDGAVIPELLFVLYEGMFASFTAAIVCGGIVHRARPARFLIFITFWSVLVYCPVARWTWHRSGWSNRLGILDFAGGTPVHITSGTTVAAFAIFYDFEISNMSLLKYSRNLLCRIWKRIVHNLSLIWVLAKGCFQVLYVLIWGGDWQTLEFGSFDPGRTPDAGEFEPYSNTYLVLGTALLWFGWAGFNGGSALGANLRAVSAWLSTHTAACAGGVTGMVWQWNEKLLDADKRKPFTERSREQRHSDLTVISFCDGAIAGMVAITPGSGFVPVWSAVVFGIVAAIFVGLVKKESAALLRHDKLHVFAVHAGAGLVGMCLTGVFADSVTIGLDGHSTLPNPEYSKGRRLGYQLADVLAAVGYTFFMTISILNFMKFSVFVFKRCLDPTTTLEAATGYYIRKQDGSLEMEEAGEPKEGVGAKPRPRIRPFVDDLQATESQRWREEFVPSTITADGTAAADGNQQAPTPDETQGGAATVAPPA</sequence>
<dbReference type="InterPro" id="IPR029020">
    <property type="entry name" value="Ammonium/urea_transptr"/>
</dbReference>
<comment type="similarity">
    <text evidence="2">Belongs to the ammonia transporter channel (TC 1.A.11.2) family.</text>
</comment>
<feature type="transmembrane region" description="Helical" evidence="9">
    <location>
        <begin position="245"/>
        <end position="267"/>
    </location>
</feature>
<feature type="transmembrane region" description="Helical" evidence="9">
    <location>
        <begin position="166"/>
        <end position="186"/>
    </location>
</feature>
<feature type="region of interest" description="Disordered" evidence="8">
    <location>
        <begin position="559"/>
        <end position="605"/>
    </location>
</feature>
<feature type="domain" description="Ammonium transporter AmtB-like" evidence="10">
    <location>
        <begin position="40"/>
        <end position="218"/>
    </location>
</feature>
<gene>
    <name evidence="11" type="ORF">B0T18DRAFT_420137</name>
</gene>
<dbReference type="SUPFAM" id="SSF111352">
    <property type="entry name" value="Ammonium transporter"/>
    <property type="match status" value="2"/>
</dbReference>
<evidence type="ECO:0000313" key="12">
    <source>
        <dbReference type="Proteomes" id="UP001172155"/>
    </source>
</evidence>
<feature type="transmembrane region" description="Helical" evidence="9">
    <location>
        <begin position="298"/>
        <end position="321"/>
    </location>
</feature>
<feature type="transmembrane region" description="Helical" evidence="9">
    <location>
        <begin position="428"/>
        <end position="449"/>
    </location>
</feature>
<dbReference type="PANTHER" id="PTHR43029:SF10">
    <property type="entry name" value="AMMONIUM TRANSPORTER MEP2"/>
    <property type="match status" value="1"/>
</dbReference>
<feature type="domain" description="Ammonium transporter AmtB-like" evidence="10">
    <location>
        <begin position="287"/>
        <end position="350"/>
    </location>
</feature>
<dbReference type="Gene3D" id="1.10.3430.10">
    <property type="entry name" value="Ammonium transporter AmtB like domains"/>
    <property type="match status" value="1"/>
</dbReference>
<dbReference type="EMBL" id="JAUKUD010000006">
    <property type="protein sequence ID" value="KAK0741430.1"/>
    <property type="molecule type" value="Genomic_DNA"/>
</dbReference>
<evidence type="ECO:0000256" key="4">
    <source>
        <dbReference type="ARBA" id="ARBA00022692"/>
    </source>
</evidence>
<keyword evidence="6 9" id="KW-0472">Membrane</keyword>
<name>A0AA40ELA4_9PEZI</name>